<name>A0A7K1SI28_9BACT</name>
<reference evidence="1 2" key="1">
    <citation type="submission" date="2019-12" db="EMBL/GenBank/DDBJ databases">
        <title>Spirosoma sp. HMF4905 genome sequencing and assembly.</title>
        <authorList>
            <person name="Kang H."/>
            <person name="Cha I."/>
            <person name="Kim H."/>
            <person name="Joh K."/>
        </authorList>
    </citation>
    <scope>NUCLEOTIDE SEQUENCE [LARGE SCALE GENOMIC DNA]</scope>
    <source>
        <strain evidence="1 2">HMF4905</strain>
    </source>
</reference>
<keyword evidence="2" id="KW-1185">Reference proteome</keyword>
<dbReference type="Proteomes" id="UP000436006">
    <property type="component" value="Unassembled WGS sequence"/>
</dbReference>
<proteinExistence type="predicted"/>
<dbReference type="RefSeq" id="WP_157588186.1">
    <property type="nucleotide sequence ID" value="NZ_WPIN01000011.1"/>
</dbReference>
<organism evidence="1 2">
    <name type="scientific">Spirosoma arboris</name>
    <dbReference type="NCBI Taxonomy" id="2682092"/>
    <lineage>
        <taxon>Bacteria</taxon>
        <taxon>Pseudomonadati</taxon>
        <taxon>Bacteroidota</taxon>
        <taxon>Cytophagia</taxon>
        <taxon>Cytophagales</taxon>
        <taxon>Cytophagaceae</taxon>
        <taxon>Spirosoma</taxon>
    </lineage>
</organism>
<evidence type="ECO:0000313" key="1">
    <source>
        <dbReference type="EMBL" id="MVM33470.1"/>
    </source>
</evidence>
<evidence type="ECO:0000313" key="2">
    <source>
        <dbReference type="Proteomes" id="UP000436006"/>
    </source>
</evidence>
<evidence type="ECO:0008006" key="3">
    <source>
        <dbReference type="Google" id="ProtNLM"/>
    </source>
</evidence>
<dbReference type="AlphaFoldDB" id="A0A7K1SI28"/>
<comment type="caution">
    <text evidence="1">The sequence shown here is derived from an EMBL/GenBank/DDBJ whole genome shotgun (WGS) entry which is preliminary data.</text>
</comment>
<sequence length="112" mass="12852">MNYFRALPLILGWLVSGLYTPSEAKTGPEAELQQQLAHYINFPKSLQRTTHNSSVAIRFRVSTDNRIEHVEVVSQDQLLNQDLTQQLMGKKLSVSKSEQAMLHTVRLRFVQE</sequence>
<dbReference type="EMBL" id="WPIN01000011">
    <property type="protein sequence ID" value="MVM33470.1"/>
    <property type="molecule type" value="Genomic_DNA"/>
</dbReference>
<gene>
    <name evidence="1" type="ORF">GO755_25765</name>
</gene>
<protein>
    <recommendedName>
        <fullName evidence="3">TonB C-terminal domain-containing protein</fullName>
    </recommendedName>
</protein>
<accession>A0A7K1SI28</accession>